<accession>A0A1B9G0N5</accession>
<dbReference type="RefSeq" id="XP_019045653.1">
    <property type="nucleotide sequence ID" value="XM_019192656.1"/>
</dbReference>
<dbReference type="PANTHER" id="PTHR33050">
    <property type="entry name" value="REVERSE TRANSCRIPTASE DOMAIN-CONTAINING PROTEIN"/>
    <property type="match status" value="1"/>
</dbReference>
<dbReference type="VEuPathDB" id="FungiDB:I302_06044"/>
<organism evidence="2">
    <name type="scientific">Kwoniella bestiolae CBS 10118</name>
    <dbReference type="NCBI Taxonomy" id="1296100"/>
    <lineage>
        <taxon>Eukaryota</taxon>
        <taxon>Fungi</taxon>
        <taxon>Dikarya</taxon>
        <taxon>Basidiomycota</taxon>
        <taxon>Agaricomycotina</taxon>
        <taxon>Tremellomycetes</taxon>
        <taxon>Tremellales</taxon>
        <taxon>Cryptococcaceae</taxon>
        <taxon>Kwoniella</taxon>
    </lineage>
</organism>
<reference evidence="2" key="3">
    <citation type="submission" date="2014-01" db="EMBL/GenBank/DDBJ databases">
        <title>Evolution of pathogenesis and genome organization in the Tremellales.</title>
        <authorList>
            <person name="Cuomo C."/>
            <person name="Litvintseva A."/>
            <person name="Heitman J."/>
            <person name="Chen Y."/>
            <person name="Sun S."/>
            <person name="Springer D."/>
            <person name="Dromer F."/>
            <person name="Young S."/>
            <person name="Zeng Q."/>
            <person name="Chapman S."/>
            <person name="Gujja S."/>
            <person name="Saif S."/>
            <person name="Birren B."/>
        </authorList>
    </citation>
    <scope>NUCLEOTIDE SEQUENCE</scope>
    <source>
        <strain evidence="2">CBS 10118</strain>
    </source>
</reference>
<reference evidence="3" key="4">
    <citation type="submission" date="2024-02" db="EMBL/GenBank/DDBJ databases">
        <title>Comparative genomics of Cryptococcus and Kwoniella reveals pathogenesis evolution and contrasting modes of karyotype evolution via chromosome fusion or intercentromeric recombination.</title>
        <authorList>
            <person name="Coelho M.A."/>
            <person name="David-Palma M."/>
            <person name="Shea T."/>
            <person name="Bowers K."/>
            <person name="McGinley-Smith S."/>
            <person name="Mohammad A.W."/>
            <person name="Gnirke A."/>
            <person name="Yurkov A.M."/>
            <person name="Nowrousian M."/>
            <person name="Sun S."/>
            <person name="Cuomo C.A."/>
            <person name="Heitman J."/>
        </authorList>
    </citation>
    <scope>NUCLEOTIDE SEQUENCE</scope>
    <source>
        <strain evidence="3">CBS 10118</strain>
    </source>
</reference>
<dbReference type="STRING" id="1296100.A0A1B9G0N5"/>
<dbReference type="Proteomes" id="UP000092730">
    <property type="component" value="Chromosome 5"/>
</dbReference>
<evidence type="ECO:0000313" key="4">
    <source>
        <dbReference type="Proteomes" id="UP000092730"/>
    </source>
</evidence>
<dbReference type="Gene3D" id="3.30.420.10">
    <property type="entry name" value="Ribonuclease H-like superfamily/Ribonuclease H"/>
    <property type="match status" value="1"/>
</dbReference>
<proteinExistence type="predicted"/>
<reference evidence="3" key="2">
    <citation type="submission" date="2013-07" db="EMBL/GenBank/DDBJ databases">
        <authorList>
            <consortium name="The Broad Institute Genome Sequencing Platform"/>
            <person name="Cuomo C."/>
            <person name="Litvintseva A."/>
            <person name="Chen Y."/>
            <person name="Heitman J."/>
            <person name="Sun S."/>
            <person name="Springer D."/>
            <person name="Dromer F."/>
            <person name="Young S.K."/>
            <person name="Zeng Q."/>
            <person name="Gargeya S."/>
            <person name="Fitzgerald M."/>
            <person name="Abouelleil A."/>
            <person name="Alvarado L."/>
            <person name="Berlin A.M."/>
            <person name="Chapman S.B."/>
            <person name="Dewar J."/>
            <person name="Goldberg J."/>
            <person name="Griggs A."/>
            <person name="Gujja S."/>
            <person name="Hansen M."/>
            <person name="Howarth C."/>
            <person name="Imamovic A."/>
            <person name="Larimer J."/>
            <person name="McCowan C."/>
            <person name="Murphy C."/>
            <person name="Pearson M."/>
            <person name="Priest M."/>
            <person name="Roberts A."/>
            <person name="Saif S."/>
            <person name="Shea T."/>
            <person name="Sykes S."/>
            <person name="Wortman J."/>
            <person name="Nusbaum C."/>
            <person name="Birren B."/>
        </authorList>
    </citation>
    <scope>NUCLEOTIDE SEQUENCE</scope>
    <source>
        <strain evidence="3">CBS 10118</strain>
    </source>
</reference>
<name>A0A1B9G0N5_9TREE</name>
<feature type="compositionally biased region" description="Basic and acidic residues" evidence="1">
    <location>
        <begin position="232"/>
        <end position="249"/>
    </location>
</feature>
<dbReference type="EMBL" id="KI894022">
    <property type="protein sequence ID" value="OCF24583.1"/>
    <property type="molecule type" value="Genomic_DNA"/>
</dbReference>
<protein>
    <submittedName>
        <fullName evidence="2">Uncharacterized protein</fullName>
    </submittedName>
</protein>
<keyword evidence="4" id="KW-1185">Reference proteome</keyword>
<dbReference type="AlphaFoldDB" id="A0A1B9G0N5"/>
<gene>
    <name evidence="2" type="ORF">I302_06044</name>
    <name evidence="3" type="ORF">I302_106694</name>
</gene>
<feature type="region of interest" description="Disordered" evidence="1">
    <location>
        <begin position="228"/>
        <end position="249"/>
    </location>
</feature>
<dbReference type="KEGG" id="kbi:30210443"/>
<evidence type="ECO:0000313" key="3">
    <source>
        <dbReference type="EMBL" id="WVW84660.1"/>
    </source>
</evidence>
<dbReference type="EMBL" id="CP144545">
    <property type="protein sequence ID" value="WVW84660.1"/>
    <property type="molecule type" value="Genomic_DNA"/>
</dbReference>
<dbReference type="PANTHER" id="PTHR33050:SF7">
    <property type="entry name" value="RIBONUCLEASE H"/>
    <property type="match status" value="1"/>
</dbReference>
<evidence type="ECO:0000313" key="2">
    <source>
        <dbReference type="EMBL" id="OCF24583.1"/>
    </source>
</evidence>
<dbReference type="InterPro" id="IPR052055">
    <property type="entry name" value="Hepadnavirus_pol/RT"/>
</dbReference>
<reference evidence="2" key="1">
    <citation type="submission" date="2013-07" db="EMBL/GenBank/DDBJ databases">
        <title>The Genome Sequence of Cryptococcus bestiolae CBS10118.</title>
        <authorList>
            <consortium name="The Broad Institute Genome Sequencing Platform"/>
            <person name="Cuomo C."/>
            <person name="Litvintseva A."/>
            <person name="Chen Y."/>
            <person name="Heitman J."/>
            <person name="Sun S."/>
            <person name="Springer D."/>
            <person name="Dromer F."/>
            <person name="Young S.K."/>
            <person name="Zeng Q."/>
            <person name="Gargeya S."/>
            <person name="Fitzgerald M."/>
            <person name="Abouelleil A."/>
            <person name="Alvarado L."/>
            <person name="Berlin A.M."/>
            <person name="Chapman S.B."/>
            <person name="Dewar J."/>
            <person name="Goldberg J."/>
            <person name="Griggs A."/>
            <person name="Gujja S."/>
            <person name="Hansen M."/>
            <person name="Howarth C."/>
            <person name="Imamovic A."/>
            <person name="Larimer J."/>
            <person name="McCowan C."/>
            <person name="Murphy C."/>
            <person name="Pearson M."/>
            <person name="Priest M."/>
            <person name="Roberts A."/>
            <person name="Saif S."/>
            <person name="Shea T."/>
            <person name="Sykes S."/>
            <person name="Wortman J."/>
            <person name="Nusbaum C."/>
            <person name="Birren B."/>
        </authorList>
    </citation>
    <scope>NUCLEOTIDE SEQUENCE [LARGE SCALE GENOMIC DNA]</scope>
    <source>
        <strain evidence="2">CBS 10118</strain>
    </source>
</reference>
<evidence type="ECO:0000256" key="1">
    <source>
        <dbReference type="SAM" id="MobiDB-lite"/>
    </source>
</evidence>
<dbReference type="OrthoDB" id="2564667at2759"/>
<dbReference type="InterPro" id="IPR036397">
    <property type="entry name" value="RNaseH_sf"/>
</dbReference>
<dbReference type="GO" id="GO:0003676">
    <property type="term" value="F:nucleic acid binding"/>
    <property type="evidence" value="ECO:0007669"/>
    <property type="project" value="InterPro"/>
</dbReference>
<dbReference type="GeneID" id="30210443"/>
<sequence length="249" mass="27885">MTKLSSTISYKLLRKWDRLLRLLPLSHRWEIWSDASGKGYGGHLGPQSKPLDVWQDKHQYLAGGKGSTEYIEAMALLRSLEKWGEGLRGKKVWCYCDNYQVYQVLRRKYELGNLMGLGLGLGLRWKGRGRYFTSNGLWLGAGFGGIATTSIVRSGNTARTDGDIITPKARCPKVTKTFEEIDDLIQKYQITIRARWVWGKDNFLADRLSRLGNGGLTPHVLGLLEAATATSKDGRSQEGEEMGKDTGLT</sequence>